<dbReference type="STRING" id="1656094.BFC18_17355"/>
<dbReference type="Pfam" id="PF23357">
    <property type="entry name" value="DUF7088"/>
    <property type="match status" value="1"/>
</dbReference>
<evidence type="ECO:0000256" key="2">
    <source>
        <dbReference type="SAM" id="Phobius"/>
    </source>
</evidence>
<dbReference type="InterPro" id="IPR019196">
    <property type="entry name" value="ABC_transp_unknown"/>
</dbReference>
<comment type="caution">
    <text evidence="5">The sequence shown here is derived from an EMBL/GenBank/DDBJ whole genome shotgun (WGS) entry which is preliminary data.</text>
</comment>
<gene>
    <name evidence="5" type="ORF">BFC18_17355</name>
</gene>
<evidence type="ECO:0000259" key="4">
    <source>
        <dbReference type="Pfam" id="PF23357"/>
    </source>
</evidence>
<feature type="coiled-coil region" evidence="1">
    <location>
        <begin position="504"/>
        <end position="531"/>
    </location>
</feature>
<dbReference type="AlphaFoldDB" id="A0A1E7Z854"/>
<keyword evidence="2" id="KW-0472">Membrane</keyword>
<proteinExistence type="predicted"/>
<evidence type="ECO:0000256" key="1">
    <source>
        <dbReference type="SAM" id="Coils"/>
    </source>
</evidence>
<organism evidence="5 6">
    <name type="scientific">Alteromonas confluentis</name>
    <dbReference type="NCBI Taxonomy" id="1656094"/>
    <lineage>
        <taxon>Bacteria</taxon>
        <taxon>Pseudomonadati</taxon>
        <taxon>Pseudomonadota</taxon>
        <taxon>Gammaproteobacteria</taxon>
        <taxon>Alteromonadales</taxon>
        <taxon>Alteromonadaceae</taxon>
        <taxon>Alteromonas/Salinimonas group</taxon>
        <taxon>Alteromonas</taxon>
    </lineage>
</organism>
<accession>A0A1E7Z854</accession>
<feature type="transmembrane region" description="Helical" evidence="2">
    <location>
        <begin position="582"/>
        <end position="603"/>
    </location>
</feature>
<sequence>MKKISALISLFLLAVLFVMLVYLNNQLLSRHRVDLTEDSVFSLSQGTRNVLEGLNEPVTLYFFFSDTTTTGKTRLRNYANRVQSLLREYAQASDGKVKLQVVDPIPFSENEDRANQFGLTSAAVGNAGESVYFGLAGTNLLDDQFAIPFFDEKNAQFLEYEISKLIYQLSQPDEIRLALVTDLPVAGGQDPLSGRFAAPTVFYQQLSQLYDVQLVSSKNRQLPEDTDVVMLMHPQALSDELLYAIDQFAMHNGRVVAFVDPHYETGALAALREVGANRSSLPLLRGWGVKVDLTNVVLDAQLAFDLQEENGAMVKHFGILGLTANQLDRQDVVTANLDSLNGASFGALESVRGGALKMQPLMRSTLNAGLTNADNYAQTANPAALHRGFGGNTKTYTLAARYQGKAKSFYQRPQNPQRAANYVAETENLNLIVVADADMLADRFWVQQSAFYGDTVFTPFANNGDFVVNAIENLAGSDALISIRSRGTFARPFSRVDSLETAAQASYREEEERLQAELAKTEQRLREMQGQQGMSGAIVYTEQQQASIDEHLAKRLEIRQALREVRFQLDREIDKLGDKLKLFNIVVAPAILIILIWLLAFLFKRRAGKAYMKGASS</sequence>
<dbReference type="OrthoDB" id="9777219at2"/>
<dbReference type="EMBL" id="MDHN01000039">
    <property type="protein sequence ID" value="OFC69584.1"/>
    <property type="molecule type" value="Genomic_DNA"/>
</dbReference>
<dbReference type="Pfam" id="PF09822">
    <property type="entry name" value="ABC_transp_aux"/>
    <property type="match status" value="1"/>
</dbReference>
<reference evidence="5 6" key="1">
    <citation type="submission" date="2016-08" db="EMBL/GenBank/DDBJ databases">
        <authorList>
            <person name="Seilhamer J.J."/>
        </authorList>
    </citation>
    <scope>NUCLEOTIDE SEQUENCE [LARGE SCALE GENOMIC DNA]</scope>
    <source>
        <strain evidence="5 6">KCTC 42603</strain>
    </source>
</reference>
<keyword evidence="1" id="KW-0175">Coiled coil</keyword>
<protein>
    <submittedName>
        <fullName evidence="5">ABC transporter</fullName>
    </submittedName>
</protein>
<keyword evidence="6" id="KW-1185">Reference proteome</keyword>
<name>A0A1E7Z854_9ALTE</name>
<dbReference type="Proteomes" id="UP000175691">
    <property type="component" value="Unassembled WGS sequence"/>
</dbReference>
<evidence type="ECO:0000313" key="5">
    <source>
        <dbReference type="EMBL" id="OFC69584.1"/>
    </source>
</evidence>
<dbReference type="InterPro" id="IPR055396">
    <property type="entry name" value="DUF7088"/>
</dbReference>
<keyword evidence="2" id="KW-1133">Transmembrane helix</keyword>
<feature type="domain" description="ABC-type uncharacterised transport system" evidence="3">
    <location>
        <begin position="192"/>
        <end position="470"/>
    </location>
</feature>
<evidence type="ECO:0000313" key="6">
    <source>
        <dbReference type="Proteomes" id="UP000175691"/>
    </source>
</evidence>
<feature type="domain" description="DUF7088" evidence="4">
    <location>
        <begin position="37"/>
        <end position="137"/>
    </location>
</feature>
<evidence type="ECO:0000259" key="3">
    <source>
        <dbReference type="Pfam" id="PF09822"/>
    </source>
</evidence>
<keyword evidence="2" id="KW-0812">Transmembrane</keyword>